<organism evidence="2 3">
    <name type="scientific">Cellulomonas cellasea</name>
    <dbReference type="NCBI Taxonomy" id="43670"/>
    <lineage>
        <taxon>Bacteria</taxon>
        <taxon>Bacillati</taxon>
        <taxon>Actinomycetota</taxon>
        <taxon>Actinomycetes</taxon>
        <taxon>Micrococcales</taxon>
        <taxon>Cellulomonadaceae</taxon>
        <taxon>Cellulomonas</taxon>
    </lineage>
</organism>
<dbReference type="InterPro" id="IPR056862">
    <property type="entry name" value="VWA7_N"/>
</dbReference>
<name>A0A4Y3L424_9CELL</name>
<keyword evidence="3" id="KW-1185">Reference proteome</keyword>
<feature type="domain" description="VWA7 N-terminal" evidence="1">
    <location>
        <begin position="114"/>
        <end position="149"/>
    </location>
</feature>
<dbReference type="EMBL" id="BJLR01000046">
    <property type="protein sequence ID" value="GEA90245.1"/>
    <property type="molecule type" value="Genomic_DNA"/>
</dbReference>
<evidence type="ECO:0000313" key="3">
    <source>
        <dbReference type="Proteomes" id="UP000317046"/>
    </source>
</evidence>
<evidence type="ECO:0000259" key="1">
    <source>
        <dbReference type="Pfam" id="PF25107"/>
    </source>
</evidence>
<dbReference type="RefSeq" id="WP_141372979.1">
    <property type="nucleotide sequence ID" value="NZ_BJLR01000046.1"/>
</dbReference>
<gene>
    <name evidence="2" type="ORF">CCE01nite_41940</name>
</gene>
<reference evidence="2" key="1">
    <citation type="submission" date="2019-06" db="EMBL/GenBank/DDBJ databases">
        <title>Whole genome shotgun sequence of Cellulomonas cellasea NBRC 3753.</title>
        <authorList>
            <person name="Hosoyama A."/>
            <person name="Uohara A."/>
            <person name="Ohji S."/>
            <person name="Ichikawa N."/>
        </authorList>
    </citation>
    <scope>NUCLEOTIDE SEQUENCE [LARGE SCALE GENOMIC DNA]</scope>
    <source>
        <strain evidence="2">NBRC 3753</strain>
    </source>
</reference>
<protein>
    <recommendedName>
        <fullName evidence="1">VWA7 N-terminal domain-containing protein</fullName>
    </recommendedName>
</protein>
<dbReference type="Proteomes" id="UP000317046">
    <property type="component" value="Unassembled WGS sequence"/>
</dbReference>
<evidence type="ECO:0000313" key="2">
    <source>
        <dbReference type="EMBL" id="GEA90245.1"/>
    </source>
</evidence>
<dbReference type="Pfam" id="PF25107">
    <property type="entry name" value="VWA7_N"/>
    <property type="match status" value="1"/>
</dbReference>
<accession>A0A4Y3L424</accession>
<proteinExistence type="predicted"/>
<sequence length="882" mass="96304">MLRWLAHMVGSTLLFGGEDPAAGDPWYHEEISRGAALDAGFGLTAADDVAWHTDYVDSYLYNPYWWATGGIPRLKASLAGKPLLKNLHFDDLFAPGQVLTMWRRYTSGTLAGLAWAWRADDVGAARNVVGAGLHALQDFYSHSNWVDDETRRTRTFLEVPVAERAAMPLWTGSYELPDHLGLKPHGKPAPWCGALSSISGVMDIVCHPASPLSDGPVCRAYRACRDSAEARPEHILGVPIPAGVYYLAPPGIALDSTWQAEIGVQVRGLTDISGKDLFKAATDLARSTSSQWLELLGARMTSLGAGEFWDQVRTATLPAADRERQFEEFHRFPYGFAAVGPYPPPVNEQADEWYLRVRLVTGRDPGAGTDSDIVVHAGGRSDVLDYMPRDHPLLAYNDFESGDDQAYYLGPYSSLPPFLEIENRSASVGDVFVALGTSFVRAVQSAVESVAAFLFNLIGGPADLVGNTKMVWTPARLAALADNVTTAFTLQIDGRAEGRYRVYGDIRRERRTVQAGRPWSDYVVRLNSLFCVKESEWDRGTSGDEPFLLALLVNQAPGQVHRMRTGAFNDVDTGESRTIGHTFPTVRVPDEYGYLTLPVQVLESDDESAADRDRALAEFADGIAVGAAQERERFITTLGRAVAADWQLARAEVFAFTRGTTVTAGTAYDRTLDRWVRGGQRVRLDLQLTNPVQVDVGLAVTGPQVTTIDVAALASQARWVGAELTDTLGNTRNEQVLPFDGSDGDARGFVRLGPLALEDGRTTTSLWTHPMWVANGTIKGWHPDTRLPAHARFEALVGFRSGAFFTDGARFMVFEHHSLPGGGRVWNPVVDVHKGYTGSLLQIAADLSHLAGKDVGIELRVDAGPSSAQDWAVWVDPRVVGT</sequence>
<comment type="caution">
    <text evidence="2">The sequence shown here is derived from an EMBL/GenBank/DDBJ whole genome shotgun (WGS) entry which is preliminary data.</text>
</comment>
<dbReference type="AlphaFoldDB" id="A0A4Y3L424"/>